<dbReference type="InterPro" id="IPR051796">
    <property type="entry name" value="ISF_SsuE-like"/>
</dbReference>
<dbReference type="EMBL" id="CP155573">
    <property type="protein sequence ID" value="XFO65016.1"/>
    <property type="molecule type" value="Genomic_DNA"/>
</dbReference>
<keyword evidence="2" id="KW-0288">FMN</keyword>
<dbReference type="InterPro" id="IPR029039">
    <property type="entry name" value="Flavoprotein-like_sf"/>
</dbReference>
<protein>
    <recommendedName>
        <fullName evidence="3">NADPH-dependent FMN reductase-like domain-containing protein</fullName>
    </recommendedName>
</protein>
<evidence type="ECO:0000313" key="5">
    <source>
        <dbReference type="Proteomes" id="UP000216752"/>
    </source>
</evidence>
<evidence type="ECO:0000313" key="4">
    <source>
        <dbReference type="EMBL" id="XFO65016.1"/>
    </source>
</evidence>
<accession>A0ABZ3IH59</accession>
<name>A0ABZ3IH59_9FIRM</name>
<feature type="domain" description="NADPH-dependent FMN reductase-like" evidence="3">
    <location>
        <begin position="1"/>
        <end position="111"/>
    </location>
</feature>
<dbReference type="RefSeq" id="WP_169717932.1">
    <property type="nucleotide sequence ID" value="NZ_CP155573.1"/>
</dbReference>
<dbReference type="PANTHER" id="PTHR43278">
    <property type="entry name" value="NAD(P)H-DEPENDENT FMN-CONTAINING OXIDOREDUCTASE YWQN-RELATED"/>
    <property type="match status" value="1"/>
</dbReference>
<dbReference type="InterPro" id="IPR005025">
    <property type="entry name" value="FMN_Rdtase-like_dom"/>
</dbReference>
<keyword evidence="1" id="KW-0285">Flavoprotein</keyword>
<sequence length="188" mass="19911">MKLVALIGSPRKGGNTDTLLQQVAEGYKAQGGEIQTFYLNELNLRGCQGCYACKKTGQCAVKDDTTEIYKAINGADAVVIGSPVYFGRFTAQLGLVLDRLFAYLKPDFSSSLAPGKKYGLVFVQNQPDPKLYAGCIEALAQVLSRVGFAAGTKPLVGSGLGAADAASQNEQYLQNAYALGKELATANK</sequence>
<dbReference type="SUPFAM" id="SSF52218">
    <property type="entry name" value="Flavoproteins"/>
    <property type="match status" value="1"/>
</dbReference>
<gene>
    <name evidence="4" type="ORF">SPSIL_011250</name>
</gene>
<evidence type="ECO:0000256" key="1">
    <source>
        <dbReference type="ARBA" id="ARBA00022630"/>
    </source>
</evidence>
<proteinExistence type="predicted"/>
<dbReference type="PANTHER" id="PTHR43278:SF2">
    <property type="entry name" value="IRON-SULFUR FLAVOPROTEIN"/>
    <property type="match status" value="1"/>
</dbReference>
<dbReference type="Gene3D" id="3.40.50.360">
    <property type="match status" value="1"/>
</dbReference>
<dbReference type="Pfam" id="PF03358">
    <property type="entry name" value="FMN_red"/>
    <property type="match status" value="1"/>
</dbReference>
<reference evidence="4" key="1">
    <citation type="submission" date="2024-05" db="EMBL/GenBank/DDBJ databases">
        <title>Isolation and characterization of Sporomusa carbonis sp. nov., a carboxydotrophic hydrogenogen in the genus of Sporomusa isolated from a charcoal burning pile.</title>
        <authorList>
            <person name="Boeer T."/>
            <person name="Rosenbaum F."/>
            <person name="Eysell L."/>
            <person name="Mueller V."/>
            <person name="Daniel R."/>
            <person name="Poehlein A."/>
        </authorList>
    </citation>
    <scope>NUCLEOTIDE SEQUENCE [LARGE SCALE GENOMIC DNA]</scope>
    <source>
        <strain evidence="4">DSM 10669</strain>
    </source>
</reference>
<dbReference type="Proteomes" id="UP000216752">
    <property type="component" value="Chromosome"/>
</dbReference>
<evidence type="ECO:0000259" key="3">
    <source>
        <dbReference type="Pfam" id="PF03358"/>
    </source>
</evidence>
<evidence type="ECO:0000256" key="2">
    <source>
        <dbReference type="ARBA" id="ARBA00022643"/>
    </source>
</evidence>
<keyword evidence="5" id="KW-1185">Reference proteome</keyword>
<organism evidence="4 5">
    <name type="scientific">Sporomusa silvacetica DSM 10669</name>
    <dbReference type="NCBI Taxonomy" id="1123289"/>
    <lineage>
        <taxon>Bacteria</taxon>
        <taxon>Bacillati</taxon>
        <taxon>Bacillota</taxon>
        <taxon>Negativicutes</taxon>
        <taxon>Selenomonadales</taxon>
        <taxon>Sporomusaceae</taxon>
        <taxon>Sporomusa</taxon>
    </lineage>
</organism>